<dbReference type="AlphaFoldDB" id="A0A328WXS2"/>
<accession>A0A328WXS2</accession>
<dbReference type="CDD" id="cd04647">
    <property type="entry name" value="LbH_MAT_like"/>
    <property type="match status" value="1"/>
</dbReference>
<name>A0A328WXS2_9FLAO</name>
<dbReference type="InterPro" id="IPR018357">
    <property type="entry name" value="Hexapep_transf_CS"/>
</dbReference>
<gene>
    <name evidence="4" type="ORF">B0I10_101316</name>
</gene>
<dbReference type="SUPFAM" id="SSF51161">
    <property type="entry name" value="Trimeric LpxA-like enzymes"/>
    <property type="match status" value="1"/>
</dbReference>
<dbReference type="GO" id="GO:0016746">
    <property type="term" value="F:acyltransferase activity"/>
    <property type="evidence" value="ECO:0007669"/>
    <property type="project" value="UniProtKB-KW"/>
</dbReference>
<evidence type="ECO:0000256" key="1">
    <source>
        <dbReference type="ARBA" id="ARBA00022679"/>
    </source>
</evidence>
<evidence type="ECO:0000313" key="4">
    <source>
        <dbReference type="EMBL" id="RAR51140.1"/>
    </source>
</evidence>
<protein>
    <submittedName>
        <fullName evidence="4">Acetyltransferase-like isoleucine patch superfamily enzyme</fullName>
    </submittedName>
</protein>
<keyword evidence="2" id="KW-0677">Repeat</keyword>
<reference evidence="4 5" key="1">
    <citation type="submission" date="2018-06" db="EMBL/GenBank/DDBJ databases">
        <title>Genomic Encyclopedia of Type Strains, Phase III (KMG-III): the genomes of soil and plant-associated and newly described type strains.</title>
        <authorList>
            <person name="Whitman W."/>
        </authorList>
    </citation>
    <scope>NUCLEOTIDE SEQUENCE [LARGE SCALE GENOMIC DNA]</scope>
    <source>
        <strain evidence="4 5">CGMCC 1.12504</strain>
    </source>
</reference>
<evidence type="ECO:0000256" key="2">
    <source>
        <dbReference type="ARBA" id="ARBA00022737"/>
    </source>
</evidence>
<dbReference type="PROSITE" id="PS00101">
    <property type="entry name" value="HEXAPEP_TRANSFERASES"/>
    <property type="match status" value="1"/>
</dbReference>
<comment type="caution">
    <text evidence="4">The sequence shown here is derived from an EMBL/GenBank/DDBJ whole genome shotgun (WGS) entry which is preliminary data.</text>
</comment>
<evidence type="ECO:0000313" key="5">
    <source>
        <dbReference type="Proteomes" id="UP000249518"/>
    </source>
</evidence>
<keyword evidence="3" id="KW-0012">Acyltransferase</keyword>
<organism evidence="4 5">
    <name type="scientific">Flavobacterium lacus</name>
    <dbReference type="NCBI Taxonomy" id="1353778"/>
    <lineage>
        <taxon>Bacteria</taxon>
        <taxon>Pseudomonadati</taxon>
        <taxon>Bacteroidota</taxon>
        <taxon>Flavobacteriia</taxon>
        <taxon>Flavobacteriales</taxon>
        <taxon>Flavobacteriaceae</taxon>
        <taxon>Flavobacterium</taxon>
    </lineage>
</organism>
<dbReference type="Pfam" id="PF00132">
    <property type="entry name" value="Hexapep"/>
    <property type="match status" value="1"/>
</dbReference>
<dbReference type="InterPro" id="IPR051159">
    <property type="entry name" value="Hexapeptide_acetyltransf"/>
</dbReference>
<dbReference type="PANTHER" id="PTHR23416">
    <property type="entry name" value="SIALIC ACID SYNTHASE-RELATED"/>
    <property type="match status" value="1"/>
</dbReference>
<keyword evidence="5" id="KW-1185">Reference proteome</keyword>
<proteinExistence type="predicted"/>
<dbReference type="EMBL" id="QLSV01000001">
    <property type="protein sequence ID" value="RAR51140.1"/>
    <property type="molecule type" value="Genomic_DNA"/>
</dbReference>
<keyword evidence="1 4" id="KW-0808">Transferase</keyword>
<dbReference type="Gene3D" id="2.160.10.10">
    <property type="entry name" value="Hexapeptide repeat proteins"/>
    <property type="match status" value="1"/>
</dbReference>
<dbReference type="InterPro" id="IPR011004">
    <property type="entry name" value="Trimer_LpxA-like_sf"/>
</dbReference>
<dbReference type="Proteomes" id="UP000249518">
    <property type="component" value="Unassembled WGS sequence"/>
</dbReference>
<evidence type="ECO:0000256" key="3">
    <source>
        <dbReference type="ARBA" id="ARBA00023315"/>
    </source>
</evidence>
<sequence>MKKIIQLLFSRSLFKGSNLVLNFLTKGERMSNLIFSNGNFRFEKHSSAVINLKKGDFYLNKSMRVKEPFAGMLEMKSNSEINVENIFSIHSGCHIILLENAKLNLGSGYINRNVKIRCYQEITIGENVAISENVTIWDSDAHRIIGRESEMTRPIKIGNHVWIGNNVTILKGVTIGDSAIIAAGSVVNKDVPEKCLYGGVPAKLIKNNVEWK</sequence>
<dbReference type="InterPro" id="IPR001451">
    <property type="entry name" value="Hexapep"/>
</dbReference>